<keyword evidence="3" id="KW-0238">DNA-binding</keyword>
<evidence type="ECO:0000256" key="3">
    <source>
        <dbReference type="ARBA" id="ARBA00023125"/>
    </source>
</evidence>
<evidence type="ECO:0000313" key="8">
    <source>
        <dbReference type="Proteomes" id="UP001228044"/>
    </source>
</evidence>
<dbReference type="InterPro" id="IPR037423">
    <property type="entry name" value="CysB_PBP2"/>
</dbReference>
<comment type="similarity">
    <text evidence="1">Belongs to the LysR transcriptional regulatory family.</text>
</comment>
<dbReference type="PANTHER" id="PTHR30126">
    <property type="entry name" value="HTH-TYPE TRANSCRIPTIONAL REGULATOR"/>
    <property type="match status" value="1"/>
</dbReference>
<dbReference type="RefSeq" id="WP_290357027.1">
    <property type="nucleotide sequence ID" value="NZ_JAUHHC010000001.1"/>
</dbReference>
<evidence type="ECO:0000256" key="5">
    <source>
        <dbReference type="SAM" id="MobiDB-lite"/>
    </source>
</evidence>
<protein>
    <submittedName>
        <fullName evidence="7">CysB family HTH-type transcriptional regulator</fullName>
    </submittedName>
</protein>
<dbReference type="PRINTS" id="PR00039">
    <property type="entry name" value="HTHLYSR"/>
</dbReference>
<reference evidence="7 8" key="1">
    <citation type="submission" date="2023-06" db="EMBL/GenBank/DDBJ databases">
        <title>Pelomonas sp. PFR6 16S ribosomal RNA gene Genome sequencing and assembly.</title>
        <authorList>
            <person name="Woo H."/>
        </authorList>
    </citation>
    <scope>NUCLEOTIDE SEQUENCE [LARGE SCALE GENOMIC DNA]</scope>
    <source>
        <strain evidence="7 8">PFR6</strain>
    </source>
</reference>
<dbReference type="Gene3D" id="3.40.190.10">
    <property type="entry name" value="Periplasmic binding protein-like II"/>
    <property type="match status" value="2"/>
</dbReference>
<dbReference type="Proteomes" id="UP001228044">
    <property type="component" value="Unassembled WGS sequence"/>
</dbReference>
<evidence type="ECO:0000313" key="7">
    <source>
        <dbReference type="EMBL" id="MDN3918695.1"/>
    </source>
</evidence>
<dbReference type="PANTHER" id="PTHR30126:SF6">
    <property type="entry name" value="HTH-TYPE TRANSCRIPTIONAL REGULATOR CYSB-RELATED"/>
    <property type="match status" value="1"/>
</dbReference>
<feature type="domain" description="HTH lysR-type" evidence="6">
    <location>
        <begin position="1"/>
        <end position="59"/>
    </location>
</feature>
<gene>
    <name evidence="7" type="ORF">QWJ38_00250</name>
</gene>
<accession>A0ABT8DJU6</accession>
<feature type="region of interest" description="Disordered" evidence="5">
    <location>
        <begin position="314"/>
        <end position="336"/>
    </location>
</feature>
<evidence type="ECO:0000259" key="6">
    <source>
        <dbReference type="PROSITE" id="PS50931"/>
    </source>
</evidence>
<name>A0ABT8DJU6_9BURK</name>
<evidence type="ECO:0000256" key="1">
    <source>
        <dbReference type="ARBA" id="ARBA00009437"/>
    </source>
</evidence>
<dbReference type="InterPro" id="IPR005119">
    <property type="entry name" value="LysR_subst-bd"/>
</dbReference>
<dbReference type="Gene3D" id="1.10.10.10">
    <property type="entry name" value="Winged helix-like DNA-binding domain superfamily/Winged helix DNA-binding domain"/>
    <property type="match status" value="1"/>
</dbReference>
<sequence length="336" mass="36715">MNFQQLRAVRETPRHGFNLTEVAEALHTSQPGISRQIRELEDELGIPLFVRAGKRLTGLTEPGQKVIAIVERLMHEADNLRRAGDDFARAGRGVLRIAVTHSQARYALPPVVRDFRAAHPEVSLHLQQGSPQQVAQRLLDGEADVGIATEALASYEALVALPCYRWTHAVITPPDHPLAREAAAGRPVSLARLAQFPLITYEPGYTGRAHIDAAFRGAGLQPEIVLSAMDADVIKTYVDLGLGVGIVAAIAYDEERDRHLRALDARHLFADNLTRLAVRRDAYLRDYVYAFIETFAAPLTRELIEAQRAEPAGPAVAAQPAVQSPPAQSPLQAVPA</sequence>
<proteinExistence type="inferred from homology"/>
<evidence type="ECO:0000256" key="4">
    <source>
        <dbReference type="ARBA" id="ARBA00023163"/>
    </source>
</evidence>
<comment type="caution">
    <text evidence="7">The sequence shown here is derived from an EMBL/GenBank/DDBJ whole genome shotgun (WGS) entry which is preliminary data.</text>
</comment>
<dbReference type="CDD" id="cd08413">
    <property type="entry name" value="PBP2_CysB_like"/>
    <property type="match status" value="1"/>
</dbReference>
<keyword evidence="2" id="KW-0805">Transcription regulation</keyword>
<dbReference type="NCBIfam" id="NF009327">
    <property type="entry name" value="PRK12684.1"/>
    <property type="match status" value="1"/>
</dbReference>
<dbReference type="EMBL" id="JAUHHC010000001">
    <property type="protein sequence ID" value="MDN3918695.1"/>
    <property type="molecule type" value="Genomic_DNA"/>
</dbReference>
<keyword evidence="8" id="KW-1185">Reference proteome</keyword>
<dbReference type="SUPFAM" id="SSF53850">
    <property type="entry name" value="Periplasmic binding protein-like II"/>
    <property type="match status" value="1"/>
</dbReference>
<dbReference type="InterPro" id="IPR036388">
    <property type="entry name" value="WH-like_DNA-bd_sf"/>
</dbReference>
<evidence type="ECO:0000256" key="2">
    <source>
        <dbReference type="ARBA" id="ARBA00023015"/>
    </source>
</evidence>
<organism evidence="7 8">
    <name type="scientific">Roseateles violae</name>
    <dbReference type="NCBI Taxonomy" id="3058042"/>
    <lineage>
        <taxon>Bacteria</taxon>
        <taxon>Pseudomonadati</taxon>
        <taxon>Pseudomonadota</taxon>
        <taxon>Betaproteobacteria</taxon>
        <taxon>Burkholderiales</taxon>
        <taxon>Sphaerotilaceae</taxon>
        <taxon>Roseateles</taxon>
    </lineage>
</organism>
<keyword evidence="4" id="KW-0804">Transcription</keyword>
<dbReference type="SUPFAM" id="SSF46785">
    <property type="entry name" value="Winged helix' DNA-binding domain"/>
    <property type="match status" value="1"/>
</dbReference>
<dbReference type="InterPro" id="IPR036390">
    <property type="entry name" value="WH_DNA-bd_sf"/>
</dbReference>
<dbReference type="InterPro" id="IPR000847">
    <property type="entry name" value="LysR_HTH_N"/>
</dbReference>
<dbReference type="PROSITE" id="PS50931">
    <property type="entry name" value="HTH_LYSR"/>
    <property type="match status" value="1"/>
</dbReference>
<dbReference type="Pfam" id="PF03466">
    <property type="entry name" value="LysR_substrate"/>
    <property type="match status" value="1"/>
</dbReference>
<dbReference type="Pfam" id="PF00126">
    <property type="entry name" value="HTH_1"/>
    <property type="match status" value="1"/>
</dbReference>